<sequence length="43" mass="4894">FDMLKSEQQKVIPVIEQAMKSALPMKVPIVVEMEVGENWLVAH</sequence>
<dbReference type="AlphaFoldDB" id="A0A3B0RN86"/>
<accession>A0A3B0RN86</accession>
<dbReference type="EMBL" id="UOEH01000028">
    <property type="protein sequence ID" value="VAV90106.1"/>
    <property type="molecule type" value="Genomic_DNA"/>
</dbReference>
<reference evidence="1" key="1">
    <citation type="submission" date="2018-06" db="EMBL/GenBank/DDBJ databases">
        <authorList>
            <person name="Zhirakovskaya E."/>
        </authorList>
    </citation>
    <scope>NUCLEOTIDE SEQUENCE</scope>
</reference>
<dbReference type="Gene3D" id="3.30.70.370">
    <property type="match status" value="1"/>
</dbReference>
<protein>
    <submittedName>
        <fullName evidence="1">Uncharacterized protein</fullName>
    </submittedName>
</protein>
<proteinExistence type="predicted"/>
<feature type="non-terminal residue" evidence="1">
    <location>
        <position position="1"/>
    </location>
</feature>
<name>A0A3B0RN86_9ZZZZ</name>
<evidence type="ECO:0000313" key="1">
    <source>
        <dbReference type="EMBL" id="VAV90106.1"/>
    </source>
</evidence>
<gene>
    <name evidence="1" type="ORF">MNBD_ALPHA05-2281</name>
</gene>
<organism evidence="1">
    <name type="scientific">hydrothermal vent metagenome</name>
    <dbReference type="NCBI Taxonomy" id="652676"/>
    <lineage>
        <taxon>unclassified sequences</taxon>
        <taxon>metagenomes</taxon>
        <taxon>ecological metagenomes</taxon>
    </lineage>
</organism>